<keyword evidence="1" id="KW-0472">Membrane</keyword>
<organism evidence="2">
    <name type="scientific">marine sediment metagenome</name>
    <dbReference type="NCBI Taxonomy" id="412755"/>
    <lineage>
        <taxon>unclassified sequences</taxon>
        <taxon>metagenomes</taxon>
        <taxon>ecological metagenomes</taxon>
    </lineage>
</organism>
<dbReference type="EMBL" id="BARW01038607">
    <property type="protein sequence ID" value="GAJ23794.1"/>
    <property type="molecule type" value="Genomic_DNA"/>
</dbReference>
<comment type="caution">
    <text evidence="2">The sequence shown here is derived from an EMBL/GenBank/DDBJ whole genome shotgun (WGS) entry which is preliminary data.</text>
</comment>
<reference evidence="2" key="1">
    <citation type="journal article" date="2014" name="Front. Microbiol.">
        <title>High frequency of phylogenetically diverse reductive dehalogenase-homologous genes in deep subseafloor sedimentary metagenomes.</title>
        <authorList>
            <person name="Kawai M."/>
            <person name="Futagami T."/>
            <person name="Toyoda A."/>
            <person name="Takaki Y."/>
            <person name="Nishi S."/>
            <person name="Hori S."/>
            <person name="Arai W."/>
            <person name="Tsubouchi T."/>
            <person name="Morono Y."/>
            <person name="Uchiyama I."/>
            <person name="Ito T."/>
            <person name="Fujiyama A."/>
            <person name="Inagaki F."/>
            <person name="Takami H."/>
        </authorList>
    </citation>
    <scope>NUCLEOTIDE SEQUENCE</scope>
    <source>
        <strain evidence="2">Expedition CK06-06</strain>
    </source>
</reference>
<name>X1V276_9ZZZZ</name>
<gene>
    <name evidence="2" type="ORF">S12H4_59194</name>
</gene>
<dbReference type="AlphaFoldDB" id="X1V276"/>
<sequence length="166" mass="18838">WLAMLIFAFHACTRMVGAGDTWVAMACGRHFINHGVDTVEPFSANSHKAGPTEEEIKTWPKWAQSITDKVGLETVKYWHPTGWVNQNWLTHVIFYWLTHESPFADAEAFSFNTLVYWKFAIYIITVICVFYAARFLGVNPALSAVFACFAMFVGRSFLDVRPAGFS</sequence>
<accession>X1V276</accession>
<feature type="transmembrane region" description="Helical" evidence="1">
    <location>
        <begin position="140"/>
        <end position="158"/>
    </location>
</feature>
<keyword evidence="1" id="KW-0812">Transmembrane</keyword>
<feature type="transmembrane region" description="Helical" evidence="1">
    <location>
        <begin position="114"/>
        <end position="133"/>
    </location>
</feature>
<proteinExistence type="predicted"/>
<protein>
    <recommendedName>
        <fullName evidence="3">Glycosyltransferase RgtA/B/C/D-like domain-containing protein</fullName>
    </recommendedName>
</protein>
<feature type="non-terminal residue" evidence="2">
    <location>
        <position position="166"/>
    </location>
</feature>
<evidence type="ECO:0008006" key="3">
    <source>
        <dbReference type="Google" id="ProtNLM"/>
    </source>
</evidence>
<keyword evidence="1" id="KW-1133">Transmembrane helix</keyword>
<evidence type="ECO:0000256" key="1">
    <source>
        <dbReference type="SAM" id="Phobius"/>
    </source>
</evidence>
<evidence type="ECO:0000313" key="2">
    <source>
        <dbReference type="EMBL" id="GAJ23794.1"/>
    </source>
</evidence>
<feature type="non-terminal residue" evidence="2">
    <location>
        <position position="1"/>
    </location>
</feature>